<dbReference type="GO" id="GO:0016779">
    <property type="term" value="F:nucleotidyltransferase activity"/>
    <property type="evidence" value="ECO:0007669"/>
    <property type="project" value="InterPro"/>
</dbReference>
<dbReference type="PANTHER" id="PTHR33933:SF1">
    <property type="entry name" value="PROTEIN ADENYLYLTRANSFERASE MNTA-RELATED"/>
    <property type="match status" value="1"/>
</dbReference>
<dbReference type="InterPro" id="IPR002934">
    <property type="entry name" value="Polymerase_NTP_transf_dom"/>
</dbReference>
<dbReference type="AlphaFoldDB" id="A0A1Q9AZF9"/>
<evidence type="ECO:0000259" key="1">
    <source>
        <dbReference type="Pfam" id="PF01909"/>
    </source>
</evidence>
<evidence type="ECO:0000313" key="3">
    <source>
        <dbReference type="Proteomes" id="UP000186364"/>
    </source>
</evidence>
<dbReference type="PANTHER" id="PTHR33933">
    <property type="entry name" value="NUCLEOTIDYLTRANSFERASE"/>
    <property type="match status" value="1"/>
</dbReference>
<dbReference type="EMBL" id="MKIP01000034">
    <property type="protein sequence ID" value="OLP61082.1"/>
    <property type="molecule type" value="Genomic_DNA"/>
</dbReference>
<accession>A0A1Q9AZF9</accession>
<organism evidence="2 3">
    <name type="scientific">Xaviernesmea oryzae</name>
    <dbReference type="NCBI Taxonomy" id="464029"/>
    <lineage>
        <taxon>Bacteria</taxon>
        <taxon>Pseudomonadati</taxon>
        <taxon>Pseudomonadota</taxon>
        <taxon>Alphaproteobacteria</taxon>
        <taxon>Hyphomicrobiales</taxon>
        <taxon>Rhizobiaceae</taxon>
        <taxon>Rhizobium/Agrobacterium group</taxon>
        <taxon>Xaviernesmea</taxon>
    </lineage>
</organism>
<name>A0A1Q9AZF9_9HYPH</name>
<proteinExistence type="predicted"/>
<dbReference type="Pfam" id="PF01909">
    <property type="entry name" value="NTP_transf_2"/>
    <property type="match status" value="1"/>
</dbReference>
<keyword evidence="3" id="KW-1185">Reference proteome</keyword>
<dbReference type="InterPro" id="IPR043519">
    <property type="entry name" value="NT_sf"/>
</dbReference>
<feature type="domain" description="Polymerase nucleotidyl transferase" evidence="1">
    <location>
        <begin position="22"/>
        <end position="66"/>
    </location>
</feature>
<dbReference type="SUPFAM" id="SSF81301">
    <property type="entry name" value="Nucleotidyltransferase"/>
    <property type="match status" value="1"/>
</dbReference>
<dbReference type="Proteomes" id="UP000186364">
    <property type="component" value="Unassembled WGS sequence"/>
</dbReference>
<dbReference type="InterPro" id="IPR052548">
    <property type="entry name" value="Type_VII_TA_antitoxin"/>
</dbReference>
<reference evidence="2 3" key="1">
    <citation type="submission" date="2016-09" db="EMBL/GenBank/DDBJ databases">
        <title>Rhizobium sp. nov., a novel species isolated from the rice rhizosphere.</title>
        <authorList>
            <person name="Zhao J."/>
            <person name="Zhang X."/>
        </authorList>
    </citation>
    <scope>NUCLEOTIDE SEQUENCE [LARGE SCALE GENOMIC DNA]</scope>
    <source>
        <strain evidence="2 3">1.7048</strain>
    </source>
</reference>
<dbReference type="CDD" id="cd05403">
    <property type="entry name" value="NT_KNTase_like"/>
    <property type="match status" value="1"/>
</dbReference>
<dbReference type="RefSeq" id="WP_075626973.1">
    <property type="nucleotide sequence ID" value="NZ_MKIP01000034.1"/>
</dbReference>
<dbReference type="Gene3D" id="3.30.460.10">
    <property type="entry name" value="Beta Polymerase, domain 2"/>
    <property type="match status" value="1"/>
</dbReference>
<sequence length="119" mass="12656">MGLVAQNLGGRVVSSALFPELSTLLGRIQETYRPVDIILYGSRARGEATAQSDWDLKVIVDDNAPDDVLSPMLGWTIQEGTGVHADVSCARLSDFQADMMVANSAASHIVGDGLVLLVD</sequence>
<evidence type="ECO:0000313" key="2">
    <source>
        <dbReference type="EMBL" id="OLP61082.1"/>
    </source>
</evidence>
<gene>
    <name evidence="2" type="ORF">BJF93_03275</name>
</gene>
<protein>
    <recommendedName>
        <fullName evidence="1">Polymerase nucleotidyl transferase domain-containing protein</fullName>
    </recommendedName>
</protein>
<comment type="caution">
    <text evidence="2">The sequence shown here is derived from an EMBL/GenBank/DDBJ whole genome shotgun (WGS) entry which is preliminary data.</text>
</comment>